<keyword evidence="2" id="KW-0378">Hydrolase</keyword>
<dbReference type="SMART" id="SM00507">
    <property type="entry name" value="HNHc"/>
    <property type="match status" value="1"/>
</dbReference>
<gene>
    <name evidence="2" type="ordered locus">HRM2_10770</name>
</gene>
<dbReference type="STRING" id="177437.HRM2_10770"/>
<dbReference type="OrthoDB" id="9802901at2"/>
<dbReference type="HOGENOM" id="CLU_158450_0_0_7"/>
<dbReference type="Gene3D" id="1.10.30.50">
    <property type="match status" value="1"/>
</dbReference>
<evidence type="ECO:0000313" key="2">
    <source>
        <dbReference type="EMBL" id="ACN14189.1"/>
    </source>
</evidence>
<dbReference type="CDD" id="cd00085">
    <property type="entry name" value="HNHc"/>
    <property type="match status" value="1"/>
</dbReference>
<reference evidence="2 3" key="1">
    <citation type="journal article" date="2009" name="Environ. Microbiol.">
        <title>Genome sequence of Desulfobacterium autotrophicum HRM2, a marine sulfate reducer oxidizing organic carbon completely to carbon dioxide.</title>
        <authorList>
            <person name="Strittmatter A.W."/>
            <person name="Liesegang H."/>
            <person name="Rabus R."/>
            <person name="Decker I."/>
            <person name="Amann J."/>
            <person name="Andres S."/>
            <person name="Henne A."/>
            <person name="Fricke W.F."/>
            <person name="Martinez-Arias R."/>
            <person name="Bartels D."/>
            <person name="Goesmann A."/>
            <person name="Krause L."/>
            <person name="Puehler A."/>
            <person name="Klenk H.P."/>
            <person name="Richter M."/>
            <person name="Schuler M."/>
            <person name="Gloeckner F.O."/>
            <person name="Meyerdierks A."/>
            <person name="Gottschalk G."/>
            <person name="Amann R."/>
        </authorList>
    </citation>
    <scope>NUCLEOTIDE SEQUENCE [LARGE SCALE GENOMIC DNA]</scope>
    <source>
        <strain evidence="3">ATCC 43914 / DSM 3382 / HRM2</strain>
    </source>
</reference>
<dbReference type="InterPro" id="IPR052892">
    <property type="entry name" value="NA-targeting_endonuclease"/>
</dbReference>
<dbReference type="Pfam" id="PF14279">
    <property type="entry name" value="HNH_5"/>
    <property type="match status" value="1"/>
</dbReference>
<evidence type="ECO:0000313" key="3">
    <source>
        <dbReference type="Proteomes" id="UP000000442"/>
    </source>
</evidence>
<dbReference type="AlphaFoldDB" id="C0QLA3"/>
<keyword evidence="2" id="KW-0255">Endonuclease</keyword>
<dbReference type="KEGG" id="dat:HRM2_10770"/>
<organism evidence="2 3">
    <name type="scientific">Desulforapulum autotrophicum (strain ATCC 43914 / DSM 3382 / VKM B-1955 / HRM2)</name>
    <name type="common">Desulfobacterium autotrophicum</name>
    <dbReference type="NCBI Taxonomy" id="177437"/>
    <lineage>
        <taxon>Bacteria</taxon>
        <taxon>Pseudomonadati</taxon>
        <taxon>Thermodesulfobacteriota</taxon>
        <taxon>Desulfobacteria</taxon>
        <taxon>Desulfobacterales</taxon>
        <taxon>Desulfobacteraceae</taxon>
        <taxon>Desulforapulum</taxon>
    </lineage>
</organism>
<dbReference type="EMBL" id="CP001087">
    <property type="protein sequence ID" value="ACN14189.1"/>
    <property type="molecule type" value="Genomic_DNA"/>
</dbReference>
<proteinExistence type="predicted"/>
<name>C0QLA3_DESAH</name>
<dbReference type="InterPro" id="IPR029471">
    <property type="entry name" value="HNH_5"/>
</dbReference>
<dbReference type="Proteomes" id="UP000000442">
    <property type="component" value="Chromosome"/>
</dbReference>
<accession>C0QLA3</accession>
<dbReference type="PANTHER" id="PTHR33877">
    <property type="entry name" value="SLL1193 PROTEIN"/>
    <property type="match status" value="1"/>
</dbReference>
<keyword evidence="2" id="KW-0540">Nuclease</keyword>
<feature type="domain" description="HNH nuclease" evidence="1">
    <location>
        <begin position="27"/>
        <end position="78"/>
    </location>
</feature>
<dbReference type="InterPro" id="IPR003615">
    <property type="entry name" value="HNH_nuc"/>
</dbReference>
<dbReference type="eggNOG" id="COG1403">
    <property type="taxonomic scope" value="Bacteria"/>
</dbReference>
<keyword evidence="3" id="KW-1185">Reference proteome</keyword>
<evidence type="ECO:0000259" key="1">
    <source>
        <dbReference type="SMART" id="SM00507"/>
    </source>
</evidence>
<dbReference type="RefSeq" id="WP_015902978.1">
    <property type="nucleotide sequence ID" value="NC_012108.1"/>
</dbReference>
<sequence>MDVFYIPVDDETQKRQRQKARDLRNSQWWKRRRSQGICHYCNKVFPPKELTMDHLVPVSRGGMSVKSNVVPCCKACNTKKRQLLPLEWDEYMQTLSNK</sequence>
<protein>
    <submittedName>
        <fullName evidence="2">HNH endonuclease family protein</fullName>
    </submittedName>
</protein>
<dbReference type="GO" id="GO:0004519">
    <property type="term" value="F:endonuclease activity"/>
    <property type="evidence" value="ECO:0007669"/>
    <property type="project" value="UniProtKB-KW"/>
</dbReference>
<dbReference type="PANTHER" id="PTHR33877:SF1">
    <property type="entry name" value="TYPE IV METHYL-DIRECTED RESTRICTION ENZYME ECOKMCRA"/>
    <property type="match status" value="1"/>
</dbReference>